<feature type="region of interest" description="Disordered" evidence="1">
    <location>
        <begin position="217"/>
        <end position="281"/>
    </location>
</feature>
<dbReference type="Pfam" id="PF14326">
    <property type="entry name" value="DUF4384"/>
    <property type="match status" value="1"/>
</dbReference>
<evidence type="ECO:0000313" key="5">
    <source>
        <dbReference type="Proteomes" id="UP000186607"/>
    </source>
</evidence>
<feature type="domain" description="DUF4384" evidence="3">
    <location>
        <begin position="60"/>
        <end position="138"/>
    </location>
</feature>
<dbReference type="Proteomes" id="UP000186607">
    <property type="component" value="Unassembled WGS sequence"/>
</dbReference>
<keyword evidence="2" id="KW-0732">Signal</keyword>
<proteinExistence type="predicted"/>
<feature type="signal peptide" evidence="2">
    <location>
        <begin position="1"/>
        <end position="23"/>
    </location>
</feature>
<dbReference type="OrthoDB" id="63947at2"/>
<protein>
    <submittedName>
        <fullName evidence="4">S-layer-like array-related protein</fullName>
    </submittedName>
</protein>
<feature type="compositionally biased region" description="Pro residues" evidence="1">
    <location>
        <begin position="249"/>
        <end position="271"/>
    </location>
</feature>
<dbReference type="RefSeq" id="WP_075829974.1">
    <property type="nucleotide sequence ID" value="NZ_MSTI01000002.1"/>
</dbReference>
<gene>
    <name evidence="4" type="ORF">BOO71_0000097</name>
</gene>
<comment type="caution">
    <text evidence="4">The sequence shown here is derived from an EMBL/GenBank/DDBJ whole genome shotgun (WGS) entry which is preliminary data.</text>
</comment>
<keyword evidence="5" id="KW-1185">Reference proteome</keyword>
<dbReference type="EMBL" id="MSTI01000002">
    <property type="protein sequence ID" value="OLV20347.1"/>
    <property type="molecule type" value="Genomic_DNA"/>
</dbReference>
<dbReference type="STRING" id="249408.BOO71_0000097"/>
<reference evidence="4 5" key="1">
    <citation type="submission" date="2017-01" db="EMBL/GenBank/DDBJ databases">
        <title>Genome Analysis of Deinococcus marmoris KOPRI26562.</title>
        <authorList>
            <person name="Kim J.H."/>
            <person name="Oh H.-M."/>
        </authorList>
    </citation>
    <scope>NUCLEOTIDE SEQUENCE [LARGE SCALE GENOMIC DNA]</scope>
    <source>
        <strain evidence="4 5">KOPRI26562</strain>
    </source>
</reference>
<dbReference type="InterPro" id="IPR025493">
    <property type="entry name" value="DUF4384"/>
</dbReference>
<organism evidence="4 5">
    <name type="scientific">Deinococcus marmoris</name>
    <dbReference type="NCBI Taxonomy" id="249408"/>
    <lineage>
        <taxon>Bacteria</taxon>
        <taxon>Thermotogati</taxon>
        <taxon>Deinococcota</taxon>
        <taxon>Deinococci</taxon>
        <taxon>Deinococcales</taxon>
        <taxon>Deinococcaceae</taxon>
        <taxon>Deinococcus</taxon>
    </lineage>
</organism>
<feature type="compositionally biased region" description="Low complexity" evidence="1">
    <location>
        <begin position="272"/>
        <end position="281"/>
    </location>
</feature>
<evidence type="ECO:0000256" key="2">
    <source>
        <dbReference type="SAM" id="SignalP"/>
    </source>
</evidence>
<feature type="compositionally biased region" description="Pro residues" evidence="1">
    <location>
        <begin position="218"/>
        <end position="227"/>
    </location>
</feature>
<name>A0A1U7P599_9DEIO</name>
<evidence type="ECO:0000256" key="1">
    <source>
        <dbReference type="SAM" id="MobiDB-lite"/>
    </source>
</evidence>
<evidence type="ECO:0000313" key="4">
    <source>
        <dbReference type="EMBL" id="OLV20347.1"/>
    </source>
</evidence>
<evidence type="ECO:0000259" key="3">
    <source>
        <dbReference type="Pfam" id="PF14326"/>
    </source>
</evidence>
<sequence length="281" mass="30545">MRTARNILMLSTLLGLTVSTASAGRVQISAQSIIVNPARSNLNVQVWVDRDPSGSGNSVYGIGENISVGLQTNANAYIYLFNLSADGDIDLFFPNRYENSNYVRAGTRFFPARGASYNLNVGGPSGQDKLLAVASTSPLSLNDIARFEEQQQFATVTVRGQNGLAQALSIVIGQLLDNAWVTDTAFFQVGSQAVNRGGTVFQVPAPDPRVNPIFRGYPDPPPEPTPYPVFVGPGESQSPFDYRNCPYQLPDPQPYPPFERCPDPPPEPQPQPIFESPPSQR</sequence>
<dbReference type="PANTHER" id="PTHR36194">
    <property type="entry name" value="S-LAYER-LIKE PROTEIN"/>
    <property type="match status" value="1"/>
</dbReference>
<feature type="chain" id="PRO_5012052684" evidence="2">
    <location>
        <begin position="24"/>
        <end position="281"/>
    </location>
</feature>
<dbReference type="AlphaFoldDB" id="A0A1U7P599"/>
<accession>A0A1U7P599</accession>
<dbReference type="PANTHER" id="PTHR36194:SF1">
    <property type="entry name" value="S-LAYER-LIKE PROTEIN"/>
    <property type="match status" value="1"/>
</dbReference>